<dbReference type="FunFam" id="1.10.10.10:FF:000001">
    <property type="entry name" value="LysR family transcriptional regulator"/>
    <property type="match status" value="1"/>
</dbReference>
<evidence type="ECO:0000256" key="4">
    <source>
        <dbReference type="ARBA" id="ARBA00023163"/>
    </source>
</evidence>
<dbReference type="GO" id="GO:0003700">
    <property type="term" value="F:DNA-binding transcription factor activity"/>
    <property type="evidence" value="ECO:0007669"/>
    <property type="project" value="InterPro"/>
</dbReference>
<dbReference type="Gene3D" id="1.10.10.10">
    <property type="entry name" value="Winged helix-like DNA-binding domain superfamily/Winged helix DNA-binding domain"/>
    <property type="match status" value="1"/>
</dbReference>
<name>A0A2D0KXP9_9GAMM</name>
<evidence type="ECO:0000256" key="1">
    <source>
        <dbReference type="ARBA" id="ARBA00009437"/>
    </source>
</evidence>
<keyword evidence="2" id="KW-0805">Transcription regulation</keyword>
<keyword evidence="4" id="KW-0804">Transcription</keyword>
<proteinExistence type="inferred from homology"/>
<dbReference type="Pfam" id="PF00126">
    <property type="entry name" value="HTH_1"/>
    <property type="match status" value="1"/>
</dbReference>
<dbReference type="InterPro" id="IPR058163">
    <property type="entry name" value="LysR-type_TF_proteobact-type"/>
</dbReference>
<dbReference type="PROSITE" id="PS50931">
    <property type="entry name" value="HTH_LYSR"/>
    <property type="match status" value="1"/>
</dbReference>
<evidence type="ECO:0000256" key="3">
    <source>
        <dbReference type="ARBA" id="ARBA00023125"/>
    </source>
</evidence>
<evidence type="ECO:0000313" key="7">
    <source>
        <dbReference type="Proteomes" id="UP000221101"/>
    </source>
</evidence>
<organism evidence="6 7">
    <name type="scientific">Xenorhabdus kozodoii</name>
    <dbReference type="NCBI Taxonomy" id="351676"/>
    <lineage>
        <taxon>Bacteria</taxon>
        <taxon>Pseudomonadati</taxon>
        <taxon>Pseudomonadota</taxon>
        <taxon>Gammaproteobacteria</taxon>
        <taxon>Enterobacterales</taxon>
        <taxon>Morganellaceae</taxon>
        <taxon>Xenorhabdus</taxon>
    </lineage>
</organism>
<gene>
    <name evidence="6" type="ORF">Xkoz_03730</name>
</gene>
<dbReference type="Gene3D" id="3.40.190.290">
    <property type="match status" value="1"/>
</dbReference>
<protein>
    <submittedName>
        <fullName evidence="6">LysR family transcriptional regulator</fullName>
    </submittedName>
</protein>
<dbReference type="PANTHER" id="PTHR30537">
    <property type="entry name" value="HTH-TYPE TRANSCRIPTIONAL REGULATOR"/>
    <property type="match status" value="1"/>
</dbReference>
<dbReference type="InterPro" id="IPR036390">
    <property type="entry name" value="WH_DNA-bd_sf"/>
</dbReference>
<dbReference type="InterPro" id="IPR005119">
    <property type="entry name" value="LysR_subst-bd"/>
</dbReference>
<dbReference type="SUPFAM" id="SSF53850">
    <property type="entry name" value="Periplasmic binding protein-like II"/>
    <property type="match status" value="1"/>
</dbReference>
<dbReference type="InterPro" id="IPR000847">
    <property type="entry name" value="LysR_HTH_N"/>
</dbReference>
<comment type="caution">
    <text evidence="6">The sequence shown here is derived from an EMBL/GenBank/DDBJ whole genome shotgun (WGS) entry which is preliminary data.</text>
</comment>
<keyword evidence="3" id="KW-0238">DNA-binding</keyword>
<evidence type="ECO:0000313" key="6">
    <source>
        <dbReference type="EMBL" id="PHM68203.1"/>
    </source>
</evidence>
<keyword evidence="7" id="KW-1185">Reference proteome</keyword>
<dbReference type="OrthoDB" id="9786526at2"/>
<dbReference type="SUPFAM" id="SSF46785">
    <property type="entry name" value="Winged helix' DNA-binding domain"/>
    <property type="match status" value="1"/>
</dbReference>
<dbReference type="AlphaFoldDB" id="A0A2D0KXP9"/>
<comment type="similarity">
    <text evidence="1">Belongs to the LysR transcriptional regulatory family.</text>
</comment>
<dbReference type="GO" id="GO:0006351">
    <property type="term" value="P:DNA-templated transcription"/>
    <property type="evidence" value="ECO:0007669"/>
    <property type="project" value="TreeGrafter"/>
</dbReference>
<dbReference type="GO" id="GO:0043565">
    <property type="term" value="F:sequence-specific DNA binding"/>
    <property type="evidence" value="ECO:0007669"/>
    <property type="project" value="TreeGrafter"/>
</dbReference>
<accession>A0A2D0KXP9</accession>
<dbReference type="EMBL" id="NJCX01000049">
    <property type="protein sequence ID" value="PHM68203.1"/>
    <property type="molecule type" value="Genomic_DNA"/>
</dbReference>
<sequence length="300" mass="33764">MHKFNRSTEMAIFVQVIESSGISAAARKLNMTPSAISKAINRLENRLGVRLLNRTTRKIQLTPEGTVYYNHSVNILENISSVEREVTQGVLPRGKIRVNCHIPFGKHYLMPMVSTFLQKYPAITLDIILCDQVVDLLDDRSDVAIRTGPLADSRLVVRRLGSSRMVVVGAPHYFEYKGTPVIPEDLVNFNCLNFSFTRHVKTWPFKNSKGINLFSPHSNLLIGDGEAMREAVILGLGIARMARFHVAPDIKAGRLQVILENHNPGDEEEVHAVFIGPSNQVPTRVRVFLDFLTEFCYIKN</sequence>
<evidence type="ECO:0000256" key="2">
    <source>
        <dbReference type="ARBA" id="ARBA00023015"/>
    </source>
</evidence>
<dbReference type="Pfam" id="PF03466">
    <property type="entry name" value="LysR_substrate"/>
    <property type="match status" value="1"/>
</dbReference>
<reference evidence="6 7" key="1">
    <citation type="journal article" date="2017" name="Nat. Microbiol.">
        <title>Natural product diversity associated with the nematode symbionts Photorhabdus and Xenorhabdus.</title>
        <authorList>
            <person name="Tobias N.J."/>
            <person name="Wolff H."/>
            <person name="Djahanschiri B."/>
            <person name="Grundmann F."/>
            <person name="Kronenwerth M."/>
            <person name="Shi Y.M."/>
            <person name="Simonyi S."/>
            <person name="Grun P."/>
            <person name="Shapiro-Ilan D."/>
            <person name="Pidot S.J."/>
            <person name="Stinear T.P."/>
            <person name="Ebersberger I."/>
            <person name="Bode H.B."/>
        </authorList>
    </citation>
    <scope>NUCLEOTIDE SEQUENCE [LARGE SCALE GENOMIC DNA]</scope>
    <source>
        <strain evidence="6 7">DSM 17907</strain>
    </source>
</reference>
<dbReference type="PANTHER" id="PTHR30537:SF71">
    <property type="entry name" value="TRANSCRIPTIONAL REGULATORY PROTEIN"/>
    <property type="match status" value="1"/>
</dbReference>
<feature type="domain" description="HTH lysR-type" evidence="5">
    <location>
        <begin position="5"/>
        <end position="62"/>
    </location>
</feature>
<dbReference type="InterPro" id="IPR036388">
    <property type="entry name" value="WH-like_DNA-bd_sf"/>
</dbReference>
<dbReference type="Proteomes" id="UP000221101">
    <property type="component" value="Unassembled WGS sequence"/>
</dbReference>
<dbReference type="PRINTS" id="PR00039">
    <property type="entry name" value="HTHLYSR"/>
</dbReference>
<evidence type="ECO:0000259" key="5">
    <source>
        <dbReference type="PROSITE" id="PS50931"/>
    </source>
</evidence>